<name>A0A840F8P7_9SPHN</name>
<dbReference type="AlphaFoldDB" id="A0A840F8P7"/>
<dbReference type="PANTHER" id="PTHR12788">
    <property type="entry name" value="PROTEIN-TYROSINE SULFOTRANSFERASE 2"/>
    <property type="match status" value="1"/>
</dbReference>
<dbReference type="Pfam" id="PF13469">
    <property type="entry name" value="Sulfotransfer_3"/>
    <property type="match status" value="1"/>
</dbReference>
<dbReference type="SUPFAM" id="SSF52540">
    <property type="entry name" value="P-loop containing nucleoside triphosphate hydrolases"/>
    <property type="match status" value="1"/>
</dbReference>
<accession>A0A840F8P7</accession>
<dbReference type="InterPro" id="IPR027417">
    <property type="entry name" value="P-loop_NTPase"/>
</dbReference>
<reference evidence="2 3" key="1">
    <citation type="submission" date="2020-08" db="EMBL/GenBank/DDBJ databases">
        <title>Genomic Encyclopedia of Type Strains, Phase IV (KMG-IV): sequencing the most valuable type-strain genomes for metagenomic binning, comparative biology and taxonomic classification.</title>
        <authorList>
            <person name="Goeker M."/>
        </authorList>
    </citation>
    <scope>NUCLEOTIDE SEQUENCE [LARGE SCALE GENOMIC DNA]</scope>
    <source>
        <strain evidence="2 3">YC6723</strain>
    </source>
</reference>
<dbReference type="Gene3D" id="1.25.40.10">
    <property type="entry name" value="Tetratricopeptide repeat domain"/>
    <property type="match status" value="1"/>
</dbReference>
<dbReference type="GO" id="GO:0008476">
    <property type="term" value="F:protein-tyrosine sulfotransferase activity"/>
    <property type="evidence" value="ECO:0007669"/>
    <property type="project" value="InterPro"/>
</dbReference>
<dbReference type="PANTHER" id="PTHR12788:SF10">
    <property type="entry name" value="PROTEIN-TYROSINE SULFOTRANSFERASE"/>
    <property type="match status" value="1"/>
</dbReference>
<sequence length="489" mass="53311">MSASVQQLAAAVSQALQRGDRDTFVRSVKSLLAARAPLTSGWKSLSQPLLHFGEFELARSAIDLFAAAQPGNATAAYDRALVYAQTGKPREALAVLDRTPSVGTHPAATAYLRGTIALNLGDASAARAALIDAHRLQPGSGQILQTISMLGSLDDDEPLATLILDAEVSMRSANAEDRAAYLYALGKLWDDRGNTARAYASIAAGAALVASVRRYDVEGDRQHAKAAVSEWTGDRIDAIAGRVRMPTDRAIIVTGLPRSGSTLVEQILVSHSAVVDGDEVARFGVVVDAIGGTSYRHMADWTLRHNPTDASRTYLHLLAQRFGRMGRVVDKTLDASRYLGLLASIAPQAPLLWMRRDPLDVAWSCFSTWFLTGLPWSWSQQALAEHIRLEEELLERWQDILGDRLMVVDYEALVADKHARIPPLLAHVGLDVEPDVFSPERTERLVTTASLTQVRAPINNRAIGRGRRYADHLRPFVDSYRVLGGSIDE</sequence>
<dbReference type="InterPro" id="IPR011990">
    <property type="entry name" value="TPR-like_helical_dom_sf"/>
</dbReference>
<organism evidence="2 3">
    <name type="scientific">Sphingomonas jinjuensis</name>
    <dbReference type="NCBI Taxonomy" id="535907"/>
    <lineage>
        <taxon>Bacteria</taxon>
        <taxon>Pseudomonadati</taxon>
        <taxon>Pseudomonadota</taxon>
        <taxon>Alphaproteobacteria</taxon>
        <taxon>Sphingomonadales</taxon>
        <taxon>Sphingomonadaceae</taxon>
        <taxon>Sphingomonas</taxon>
    </lineage>
</organism>
<evidence type="ECO:0000313" key="2">
    <source>
        <dbReference type="EMBL" id="MBB4152666.1"/>
    </source>
</evidence>
<dbReference type="Proteomes" id="UP000529795">
    <property type="component" value="Unassembled WGS sequence"/>
</dbReference>
<dbReference type="EMBL" id="JACIEV010000001">
    <property type="protein sequence ID" value="MBB4152666.1"/>
    <property type="molecule type" value="Genomic_DNA"/>
</dbReference>
<keyword evidence="1" id="KW-0808">Transferase</keyword>
<protein>
    <submittedName>
        <fullName evidence="2">Tetratricopeptide (TPR) repeat protein</fullName>
    </submittedName>
</protein>
<dbReference type="Gene3D" id="3.40.50.300">
    <property type="entry name" value="P-loop containing nucleotide triphosphate hydrolases"/>
    <property type="match status" value="1"/>
</dbReference>
<keyword evidence="3" id="KW-1185">Reference proteome</keyword>
<dbReference type="RefSeq" id="WP_183982269.1">
    <property type="nucleotide sequence ID" value="NZ_JACIEV010000001.1"/>
</dbReference>
<proteinExistence type="predicted"/>
<comment type="caution">
    <text evidence="2">The sequence shown here is derived from an EMBL/GenBank/DDBJ whole genome shotgun (WGS) entry which is preliminary data.</text>
</comment>
<evidence type="ECO:0000313" key="3">
    <source>
        <dbReference type="Proteomes" id="UP000529795"/>
    </source>
</evidence>
<gene>
    <name evidence="2" type="ORF">GGQ80_000542</name>
</gene>
<evidence type="ECO:0000256" key="1">
    <source>
        <dbReference type="ARBA" id="ARBA00022679"/>
    </source>
</evidence>
<dbReference type="SUPFAM" id="SSF48452">
    <property type="entry name" value="TPR-like"/>
    <property type="match status" value="1"/>
</dbReference>
<dbReference type="InterPro" id="IPR026634">
    <property type="entry name" value="TPST-like"/>
</dbReference>